<reference evidence="2" key="1">
    <citation type="journal article" date="2022" name="New Phytol.">
        <title>Evolutionary transition to the ectomycorrhizal habit in the genomes of a hyperdiverse lineage of mushroom-forming fungi.</title>
        <authorList>
            <person name="Looney B."/>
            <person name="Miyauchi S."/>
            <person name="Morin E."/>
            <person name="Drula E."/>
            <person name="Courty P.E."/>
            <person name="Kohler A."/>
            <person name="Kuo A."/>
            <person name="LaButti K."/>
            <person name="Pangilinan J."/>
            <person name="Lipzen A."/>
            <person name="Riley R."/>
            <person name="Andreopoulos W."/>
            <person name="He G."/>
            <person name="Johnson J."/>
            <person name="Nolan M."/>
            <person name="Tritt A."/>
            <person name="Barry K.W."/>
            <person name="Grigoriev I.V."/>
            <person name="Nagy L.G."/>
            <person name="Hibbett D."/>
            <person name="Henrissat B."/>
            <person name="Matheny P.B."/>
            <person name="Labbe J."/>
            <person name="Martin F.M."/>
        </authorList>
    </citation>
    <scope>NUCLEOTIDE SEQUENCE</scope>
    <source>
        <strain evidence="2">BPL690</strain>
    </source>
</reference>
<evidence type="ECO:0000313" key="2">
    <source>
        <dbReference type="EMBL" id="KAI0300453.1"/>
    </source>
</evidence>
<name>A0AAD4M3S9_9AGAM</name>
<keyword evidence="3" id="KW-1185">Reference proteome</keyword>
<gene>
    <name evidence="2" type="ORF">B0F90DRAFT_1846470</name>
</gene>
<protein>
    <recommendedName>
        <fullName evidence="1">BTB domain-containing protein</fullName>
    </recommendedName>
</protein>
<evidence type="ECO:0000259" key="1">
    <source>
        <dbReference type="PROSITE" id="PS50097"/>
    </source>
</evidence>
<dbReference type="Pfam" id="PF00651">
    <property type="entry name" value="BTB"/>
    <property type="match status" value="1"/>
</dbReference>
<dbReference type="Proteomes" id="UP001203297">
    <property type="component" value="Unassembled WGS sequence"/>
</dbReference>
<proteinExistence type="predicted"/>
<dbReference type="AlphaFoldDB" id="A0AAD4M3S9"/>
<organism evidence="2 3">
    <name type="scientific">Multifurca ochricompacta</name>
    <dbReference type="NCBI Taxonomy" id="376703"/>
    <lineage>
        <taxon>Eukaryota</taxon>
        <taxon>Fungi</taxon>
        <taxon>Dikarya</taxon>
        <taxon>Basidiomycota</taxon>
        <taxon>Agaricomycotina</taxon>
        <taxon>Agaricomycetes</taxon>
        <taxon>Russulales</taxon>
        <taxon>Russulaceae</taxon>
        <taxon>Multifurca</taxon>
    </lineage>
</organism>
<dbReference type="InterPro" id="IPR011333">
    <property type="entry name" value="SKP1/BTB/POZ_sf"/>
</dbReference>
<dbReference type="SUPFAM" id="SSF54695">
    <property type="entry name" value="POZ domain"/>
    <property type="match status" value="1"/>
</dbReference>
<dbReference type="Gene3D" id="3.30.710.10">
    <property type="entry name" value="Potassium Channel Kv1.1, Chain A"/>
    <property type="match status" value="1"/>
</dbReference>
<evidence type="ECO:0000313" key="3">
    <source>
        <dbReference type="Proteomes" id="UP001203297"/>
    </source>
</evidence>
<dbReference type="EMBL" id="WTXG01000018">
    <property type="protein sequence ID" value="KAI0300453.1"/>
    <property type="molecule type" value="Genomic_DNA"/>
</dbReference>
<accession>A0AAD4M3S9</accession>
<feature type="domain" description="BTB" evidence="1">
    <location>
        <begin position="25"/>
        <end position="99"/>
    </location>
</feature>
<comment type="caution">
    <text evidence="2">The sequence shown here is derived from an EMBL/GenBank/DDBJ whole genome shotgun (WGS) entry which is preliminary data.</text>
</comment>
<dbReference type="PROSITE" id="PS50097">
    <property type="entry name" value="BTB"/>
    <property type="match status" value="1"/>
</dbReference>
<dbReference type="InterPro" id="IPR000210">
    <property type="entry name" value="BTB/POZ_dom"/>
</dbReference>
<sequence>MNSAVSPNPNGERAVRHGEYYIHGGDVIFRVENFLFRVHRYFFTRDSAYFRDKLPHPPPPGEFTKGSSDNNPFVLDDALKVDFERFLWVFYNPKYSLYEATVEEWTSILRLAHQWDFIEVKALALRELEQLAIPALQKIVIYHSHAIDRNLLQAAYTALTIRDEPSR</sequence>